<dbReference type="AlphaFoldDB" id="A0A1G8SCW3"/>
<dbReference type="Proteomes" id="UP000183263">
    <property type="component" value="Unassembled WGS sequence"/>
</dbReference>
<dbReference type="InterPro" id="IPR004606">
    <property type="entry name" value="Mop_domain"/>
</dbReference>
<keyword evidence="1" id="KW-0813">Transport</keyword>
<accession>A0A1G8SCW3</accession>
<keyword evidence="3" id="KW-0547">Nucleotide-binding</keyword>
<dbReference type="GO" id="GO:0005524">
    <property type="term" value="F:ATP binding"/>
    <property type="evidence" value="ECO:0007669"/>
    <property type="project" value="UniProtKB-KW"/>
</dbReference>
<evidence type="ECO:0000256" key="3">
    <source>
        <dbReference type="ARBA" id="ARBA00022741"/>
    </source>
</evidence>
<dbReference type="InterPro" id="IPR005116">
    <property type="entry name" value="Transp-assoc_OB_typ1"/>
</dbReference>
<dbReference type="SUPFAM" id="SSF52540">
    <property type="entry name" value="P-loop containing nucleoside triphosphate hydrolases"/>
    <property type="match status" value="1"/>
</dbReference>
<dbReference type="InterPro" id="IPR050093">
    <property type="entry name" value="ABC_SmlMolc_Importer"/>
</dbReference>
<evidence type="ECO:0000256" key="5">
    <source>
        <dbReference type="PROSITE-ProRule" id="PRU01213"/>
    </source>
</evidence>
<evidence type="ECO:0000256" key="1">
    <source>
        <dbReference type="ARBA" id="ARBA00022448"/>
    </source>
</evidence>
<dbReference type="EMBL" id="FNDN01000021">
    <property type="protein sequence ID" value="SDJ27099.1"/>
    <property type="molecule type" value="Genomic_DNA"/>
</dbReference>
<dbReference type="RefSeq" id="WP_072738902.1">
    <property type="nucleotide sequence ID" value="NZ_CP048814.1"/>
</dbReference>
<sequence>MVTASSLTVRAAVPARGFDVDLEVGPGEVVAVLGPNGAGKSTLLSVLSGLLRPDSGRIVLDGRTLTDTDAGVSVPAHRRSVAMLAQQPLLFPHLAAAANVAFAPRAAGLGRRASREAAHTWLEAVDALDLARRRPHQLSGGQAQRVAVARALAADPRVLLLDEPLAALDVSAAPAVRALLRDVLRSGERIAFVVTHDVLDALALADRAVVIEAGHIAEAGTVRDVLSRPRSDFAARIAGLNLLAGEVVRGGAGRGEGLTSADGVFVHGVVDAHCGAGDPGVAVFAPHAVAVYTSAPEGSPRNVFEVTVRELEARGSVVLVTGAVGATTVAAEITAGSAADLDLVPGARVHFVVKATEVAVHARK</sequence>
<dbReference type="Pfam" id="PF03459">
    <property type="entry name" value="TOBE"/>
    <property type="match status" value="1"/>
</dbReference>
<dbReference type="GO" id="GO:0016887">
    <property type="term" value="F:ATP hydrolysis activity"/>
    <property type="evidence" value="ECO:0007669"/>
    <property type="project" value="InterPro"/>
</dbReference>
<dbReference type="PROSITE" id="PS51866">
    <property type="entry name" value="MOP"/>
    <property type="match status" value="1"/>
</dbReference>
<evidence type="ECO:0000256" key="2">
    <source>
        <dbReference type="ARBA" id="ARBA00022505"/>
    </source>
</evidence>
<evidence type="ECO:0000313" key="6">
    <source>
        <dbReference type="EMBL" id="SDJ27099.1"/>
    </source>
</evidence>
<evidence type="ECO:0000313" key="7">
    <source>
        <dbReference type="Proteomes" id="UP000183263"/>
    </source>
</evidence>
<dbReference type="InterPro" id="IPR017871">
    <property type="entry name" value="ABC_transporter-like_CS"/>
</dbReference>
<evidence type="ECO:0000256" key="4">
    <source>
        <dbReference type="ARBA" id="ARBA00022840"/>
    </source>
</evidence>
<dbReference type="InterPro" id="IPR003439">
    <property type="entry name" value="ABC_transporter-like_ATP-bd"/>
</dbReference>
<dbReference type="PROSITE" id="PS00211">
    <property type="entry name" value="ABC_TRANSPORTER_1"/>
    <property type="match status" value="1"/>
</dbReference>
<dbReference type="PANTHER" id="PTHR42781:SF4">
    <property type="entry name" value="SPERMIDINE_PUTRESCINE IMPORT ATP-BINDING PROTEIN POTA"/>
    <property type="match status" value="1"/>
</dbReference>
<keyword evidence="2 5" id="KW-0500">Molybdenum</keyword>
<dbReference type="Gene3D" id="2.40.50.100">
    <property type="match status" value="1"/>
</dbReference>
<name>A0A1G8SCW3_9NOCA</name>
<dbReference type="PANTHER" id="PTHR42781">
    <property type="entry name" value="SPERMIDINE/PUTRESCINE IMPORT ATP-BINDING PROTEIN POTA"/>
    <property type="match status" value="1"/>
</dbReference>
<dbReference type="InterPro" id="IPR008995">
    <property type="entry name" value="Mo/tungstate-bd_C_term_dom"/>
</dbReference>
<gene>
    <name evidence="6" type="ORF">SAMN05444695_1216</name>
</gene>
<organism evidence="6 7">
    <name type="scientific">Rhodococcus triatomae</name>
    <dbReference type="NCBI Taxonomy" id="300028"/>
    <lineage>
        <taxon>Bacteria</taxon>
        <taxon>Bacillati</taxon>
        <taxon>Actinomycetota</taxon>
        <taxon>Actinomycetes</taxon>
        <taxon>Mycobacteriales</taxon>
        <taxon>Nocardiaceae</taxon>
        <taxon>Rhodococcus</taxon>
    </lineage>
</organism>
<dbReference type="OrthoDB" id="9112331at2"/>
<dbReference type="InterPro" id="IPR003593">
    <property type="entry name" value="AAA+_ATPase"/>
</dbReference>
<dbReference type="GO" id="GO:0015689">
    <property type="term" value="P:molybdate ion transport"/>
    <property type="evidence" value="ECO:0007669"/>
    <property type="project" value="InterPro"/>
</dbReference>
<dbReference type="Pfam" id="PF00005">
    <property type="entry name" value="ABC_tran"/>
    <property type="match status" value="1"/>
</dbReference>
<keyword evidence="7" id="KW-1185">Reference proteome</keyword>
<dbReference type="InterPro" id="IPR027417">
    <property type="entry name" value="P-loop_NTPase"/>
</dbReference>
<dbReference type="SMART" id="SM00382">
    <property type="entry name" value="AAA"/>
    <property type="match status" value="1"/>
</dbReference>
<reference evidence="6 7" key="1">
    <citation type="submission" date="2016-10" db="EMBL/GenBank/DDBJ databases">
        <authorList>
            <person name="de Groot N.N."/>
        </authorList>
    </citation>
    <scope>NUCLEOTIDE SEQUENCE [LARGE SCALE GENOMIC DNA]</scope>
    <source>
        <strain evidence="6 7">DSM 44892</strain>
    </source>
</reference>
<dbReference type="SUPFAM" id="SSF50331">
    <property type="entry name" value="MOP-like"/>
    <property type="match status" value="1"/>
</dbReference>
<dbReference type="PROSITE" id="PS50893">
    <property type="entry name" value="ABC_TRANSPORTER_2"/>
    <property type="match status" value="1"/>
</dbReference>
<keyword evidence="4 6" id="KW-0067">ATP-binding</keyword>
<protein>
    <submittedName>
        <fullName evidence="6">Molybdate transport system ATP-binding protein</fullName>
    </submittedName>
</protein>
<dbReference type="Gene3D" id="3.40.50.300">
    <property type="entry name" value="P-loop containing nucleotide triphosphate hydrolases"/>
    <property type="match status" value="1"/>
</dbReference>
<proteinExistence type="predicted"/>